<reference evidence="15 16" key="1">
    <citation type="journal article" date="2015" name="Genome Biol. Evol.">
        <title>Phylogenomic analyses indicate that early fungi evolved digesting cell walls of algal ancestors of land plants.</title>
        <authorList>
            <person name="Chang Y."/>
            <person name="Wang S."/>
            <person name="Sekimoto S."/>
            <person name="Aerts A.L."/>
            <person name="Choi C."/>
            <person name="Clum A."/>
            <person name="LaButti K.M."/>
            <person name="Lindquist E.A."/>
            <person name="Yee Ngan C."/>
            <person name="Ohm R.A."/>
            <person name="Salamov A.A."/>
            <person name="Grigoriev I.V."/>
            <person name="Spatafora J.W."/>
            <person name="Berbee M.L."/>
        </authorList>
    </citation>
    <scope>NUCLEOTIDE SEQUENCE [LARGE SCALE GENOMIC DNA]</scope>
    <source>
        <strain evidence="15 16">JEL478</strain>
    </source>
</reference>
<dbReference type="CDD" id="cd01378">
    <property type="entry name" value="MYSc_Myo1"/>
    <property type="match status" value="1"/>
</dbReference>
<dbReference type="Pfam" id="PF14604">
    <property type="entry name" value="SH3_9"/>
    <property type="match status" value="1"/>
</dbReference>
<dbReference type="PANTHER" id="PTHR13140">
    <property type="entry name" value="MYOSIN"/>
    <property type="match status" value="1"/>
</dbReference>
<dbReference type="InterPro" id="IPR001452">
    <property type="entry name" value="SH3_domain"/>
</dbReference>
<evidence type="ECO:0000256" key="7">
    <source>
        <dbReference type="ARBA" id="ARBA00023175"/>
    </source>
</evidence>
<keyword evidence="16" id="KW-1185">Reference proteome</keyword>
<keyword evidence="3 9" id="KW-0728">SH3 domain</keyword>
<dbReference type="Pfam" id="PF00063">
    <property type="entry name" value="Myosin_head"/>
    <property type="match status" value="1"/>
</dbReference>
<evidence type="ECO:0000256" key="2">
    <source>
        <dbReference type="ARBA" id="ARBA00008314"/>
    </source>
</evidence>
<evidence type="ECO:0000259" key="14">
    <source>
        <dbReference type="PROSITE" id="PS51757"/>
    </source>
</evidence>
<evidence type="ECO:0000256" key="4">
    <source>
        <dbReference type="ARBA" id="ARBA00022741"/>
    </source>
</evidence>
<dbReference type="Gene3D" id="1.20.120.720">
    <property type="entry name" value="Myosin VI head, motor domain, U50 subdomain"/>
    <property type="match status" value="1"/>
</dbReference>
<keyword evidence="5 10" id="KW-0067">ATP-binding</keyword>
<evidence type="ECO:0000259" key="12">
    <source>
        <dbReference type="PROSITE" id="PS50002"/>
    </source>
</evidence>
<dbReference type="SMART" id="SM00326">
    <property type="entry name" value="SH3"/>
    <property type="match status" value="1"/>
</dbReference>
<dbReference type="EMBL" id="KQ965786">
    <property type="protein sequence ID" value="KXS12657.1"/>
    <property type="molecule type" value="Genomic_DNA"/>
</dbReference>
<dbReference type="Gene3D" id="1.10.10.820">
    <property type="match status" value="1"/>
</dbReference>
<dbReference type="OrthoDB" id="6108017at2759"/>
<dbReference type="InterPro" id="IPR001609">
    <property type="entry name" value="Myosin_head_motor_dom-like"/>
</dbReference>
<dbReference type="Gene3D" id="1.20.58.530">
    <property type="match status" value="1"/>
</dbReference>
<dbReference type="SUPFAM" id="SSF52540">
    <property type="entry name" value="P-loop containing nucleoside triphosphate hydrolases"/>
    <property type="match status" value="1"/>
</dbReference>
<feature type="region of interest" description="Disordered" evidence="11">
    <location>
        <begin position="1044"/>
        <end position="1063"/>
    </location>
</feature>
<feature type="compositionally biased region" description="Low complexity" evidence="11">
    <location>
        <begin position="977"/>
        <end position="986"/>
    </location>
</feature>
<feature type="domain" description="Myosin motor" evidence="13">
    <location>
        <begin position="12"/>
        <end position="686"/>
    </location>
</feature>
<evidence type="ECO:0000256" key="3">
    <source>
        <dbReference type="ARBA" id="ARBA00022443"/>
    </source>
</evidence>
<evidence type="ECO:0000256" key="9">
    <source>
        <dbReference type="PROSITE-ProRule" id="PRU00192"/>
    </source>
</evidence>
<dbReference type="PROSITE" id="PS51456">
    <property type="entry name" value="MYOSIN_MOTOR"/>
    <property type="match status" value="1"/>
</dbReference>
<dbReference type="GO" id="GO:0006897">
    <property type="term" value="P:endocytosis"/>
    <property type="evidence" value="ECO:0007669"/>
    <property type="project" value="TreeGrafter"/>
</dbReference>
<dbReference type="PROSITE" id="PS50002">
    <property type="entry name" value="SH3"/>
    <property type="match status" value="1"/>
</dbReference>
<comment type="subcellular location">
    <subcellularLocation>
        <location evidence="1">Cytoplasm</location>
        <location evidence="1">Cytoskeleton</location>
        <location evidence="1">Actin patch</location>
    </subcellularLocation>
</comment>
<organism evidence="15 16">
    <name type="scientific">Gonapodya prolifera (strain JEL478)</name>
    <name type="common">Monoblepharis prolifera</name>
    <dbReference type="NCBI Taxonomy" id="1344416"/>
    <lineage>
        <taxon>Eukaryota</taxon>
        <taxon>Fungi</taxon>
        <taxon>Fungi incertae sedis</taxon>
        <taxon>Chytridiomycota</taxon>
        <taxon>Chytridiomycota incertae sedis</taxon>
        <taxon>Monoblepharidomycetes</taxon>
        <taxon>Monoblepharidales</taxon>
        <taxon>Gonapodyaceae</taxon>
        <taxon>Gonapodya</taxon>
    </lineage>
</organism>
<dbReference type="Gene3D" id="1.20.5.4820">
    <property type="match status" value="1"/>
</dbReference>
<protein>
    <submittedName>
        <fullName evidence="15">Myosin-Ie-like protein</fullName>
    </submittedName>
</protein>
<evidence type="ECO:0000256" key="11">
    <source>
        <dbReference type="SAM" id="MobiDB-lite"/>
    </source>
</evidence>
<keyword evidence="7 10" id="KW-0505">Motor protein</keyword>
<dbReference type="GO" id="GO:0005524">
    <property type="term" value="F:ATP binding"/>
    <property type="evidence" value="ECO:0007669"/>
    <property type="project" value="UniProtKB-UniRule"/>
</dbReference>
<evidence type="ECO:0000259" key="13">
    <source>
        <dbReference type="PROSITE" id="PS51456"/>
    </source>
</evidence>
<gene>
    <name evidence="15" type="ORF">M427DRAFT_59391</name>
</gene>
<dbReference type="PROSITE" id="PS51757">
    <property type="entry name" value="TH1"/>
    <property type="match status" value="1"/>
</dbReference>
<dbReference type="SMART" id="SM00242">
    <property type="entry name" value="MYSc"/>
    <property type="match status" value="1"/>
</dbReference>
<evidence type="ECO:0000313" key="15">
    <source>
        <dbReference type="EMBL" id="KXS12657.1"/>
    </source>
</evidence>
<dbReference type="FunFam" id="1.10.10.820:FF:000001">
    <property type="entry name" value="Myosin heavy chain"/>
    <property type="match status" value="1"/>
</dbReference>
<feature type="binding site" evidence="10">
    <location>
        <begin position="105"/>
        <end position="112"/>
    </location>
    <ligand>
        <name>ATP</name>
        <dbReference type="ChEBI" id="CHEBI:30616"/>
    </ligand>
</feature>
<keyword evidence="4 10" id="KW-0547">Nucleotide-binding</keyword>
<dbReference type="PRINTS" id="PR00452">
    <property type="entry name" value="SH3DOMAIN"/>
</dbReference>
<comment type="similarity">
    <text evidence="2 10">Belongs to the TRAFAC class myosin-kinesin ATPase superfamily. Myosin family.</text>
</comment>
<proteinExistence type="inferred from homology"/>
<dbReference type="GO" id="GO:0000146">
    <property type="term" value="F:microfilament motor activity"/>
    <property type="evidence" value="ECO:0007669"/>
    <property type="project" value="TreeGrafter"/>
</dbReference>
<dbReference type="InterPro" id="IPR010926">
    <property type="entry name" value="Myosin_TH1"/>
</dbReference>
<dbReference type="InterPro" id="IPR036072">
    <property type="entry name" value="MYSc_Myo1"/>
</dbReference>
<keyword evidence="8 10" id="KW-0009">Actin-binding</keyword>
<evidence type="ECO:0000313" key="16">
    <source>
        <dbReference type="Proteomes" id="UP000070544"/>
    </source>
</evidence>
<dbReference type="InterPro" id="IPR027417">
    <property type="entry name" value="P-loop_NTPase"/>
</dbReference>
<dbReference type="InterPro" id="IPR036961">
    <property type="entry name" value="Kinesin_motor_dom_sf"/>
</dbReference>
<evidence type="ECO:0000256" key="6">
    <source>
        <dbReference type="ARBA" id="ARBA00023123"/>
    </source>
</evidence>
<dbReference type="FunFam" id="3.40.850.10:FF:000101">
    <property type="entry name" value="Slow myosin heavy chain 2"/>
    <property type="match status" value="1"/>
</dbReference>
<evidence type="ECO:0000256" key="8">
    <source>
        <dbReference type="ARBA" id="ARBA00023203"/>
    </source>
</evidence>
<dbReference type="GO" id="GO:0007015">
    <property type="term" value="P:actin filament organization"/>
    <property type="evidence" value="ECO:0007669"/>
    <property type="project" value="TreeGrafter"/>
</dbReference>
<dbReference type="FunFam" id="1.20.58.530:FF:000007">
    <property type="entry name" value="Myosin IE"/>
    <property type="match status" value="1"/>
</dbReference>
<evidence type="ECO:0000256" key="10">
    <source>
        <dbReference type="PROSITE-ProRule" id="PRU00782"/>
    </source>
</evidence>
<feature type="region of interest" description="Actin-binding" evidence="10">
    <location>
        <begin position="563"/>
        <end position="585"/>
    </location>
</feature>
<dbReference type="GO" id="GO:0030479">
    <property type="term" value="C:actin cortical patch"/>
    <property type="evidence" value="ECO:0007669"/>
    <property type="project" value="UniProtKB-SubCell"/>
</dbReference>
<name>A0A139A799_GONPJ</name>
<sequence length="1120" mass="125122">MSFWQSKANQSTGVEDMVLLSKVAEDQIVENLKKRYLADAIYTYIGPTLVAVNPYKKLPYFTSKEISLYRGAAAHENPPHIYALTDTMFQHLVSDEESQCVIISGESGAGKTESAKLVMNYIAAVSGRGTEVVEQVKRIILESNPLLESFGNAKTLRNNNSSRFGKYFEIAFARGGQPVGGTISNFLLEKTRVVGPGQGERNFHVFYQLTKAASAQEKRDLGLTSGPQYFNYLNCSKAYDADGIDDAEEYQAMRNAMTVCKISDEDQNNILSILAGVLHLGNVDFDEENNQAQLADQRSLAYPAVLLGIQESDIQLKLTSRYIETGRRGESYNVPLNAQQARSTRDALAKALYSRMFDWIVGAVNNAMLYPGAAKAVVLGVLDIYGFEIFQKNGYQQFSINYVNERLQQIFIELTLKNEQEEYAAEGIKWEPIPYFNNRVVVDLIEAKRPPGIFSVLDDVCATMHAVTDGADGKFVEKMGSTIGSHKHLNTAGSHFTVHHYAGSVDYDSDGFVESNKDTLYRDLIILMQGTSNGFIRDLFPESVDSDDKKRPTTAGMKIRDQSQKLVTTLMKCVPSYIRCIKPNENKQPRDWDNSRVDHQVRYLNLKENIKVRRAGFCYRAPFEKFLRRYAILTKETYPSWHGEPKAGVKVIMDAANLGQDQWQLGKTKVFVKAPESLFLLEELRERKFDSYAKVIQRQWRKAKARKHFVELRKKAVDILYKQKERRRESLDAEFIGDHLGNVNDNATLKSLVGKNELIGFAAIVQKYDRRYKTVNRELLITDQHVFIIGTEPDPKNKNVLMKVVKRKISLSEISGVMLSRHADNFVVIHAADYSTVCECPFKTELITILSENYQRLTKKSLFLNFSDTLQYTTKKTGMFQGSSQQTMNFVSDPSAQKPIVKPGKVAEIRVAPGLPPTTQPVRREGVSFADVVALVMRKSRSGRTGSVRKPQSHALAQAKVPPQVKQEDEQHTSVPNSNSNSRSNLNLNLTSQLNQKFGGSGSVGNLKNNVATSLSNPRLNQVAPIGSASGSNSRINQNGTLESAAAAKAKAKPPPPPPKKLPRAKALYAYQAQEADELTFEPGDIILIASRDDPGWWTGTKVGTTKKGLLPANYVELVD</sequence>
<evidence type="ECO:0000256" key="1">
    <source>
        <dbReference type="ARBA" id="ARBA00004134"/>
    </source>
</evidence>
<dbReference type="AlphaFoldDB" id="A0A139A799"/>
<feature type="region of interest" description="Disordered" evidence="11">
    <location>
        <begin position="941"/>
        <end position="986"/>
    </location>
</feature>
<dbReference type="GO" id="GO:0005886">
    <property type="term" value="C:plasma membrane"/>
    <property type="evidence" value="ECO:0007669"/>
    <property type="project" value="TreeGrafter"/>
</dbReference>
<dbReference type="Gene3D" id="2.30.30.40">
    <property type="entry name" value="SH3 Domains"/>
    <property type="match status" value="1"/>
</dbReference>
<keyword evidence="6 10" id="KW-0518">Myosin</keyword>
<dbReference type="PRINTS" id="PR00193">
    <property type="entry name" value="MYOSINHEAVY"/>
</dbReference>
<feature type="domain" description="TH1" evidence="14">
    <location>
        <begin position="724"/>
        <end position="914"/>
    </location>
</feature>
<dbReference type="FunFam" id="2.30.30.40:FF:000072">
    <property type="entry name" value="Unconventional Myosin IB"/>
    <property type="match status" value="1"/>
</dbReference>
<dbReference type="STRING" id="1344416.A0A139A799"/>
<feature type="domain" description="SH3" evidence="12">
    <location>
        <begin position="1060"/>
        <end position="1120"/>
    </location>
</feature>
<accession>A0A139A799</accession>
<dbReference type="GO" id="GO:0016459">
    <property type="term" value="C:myosin complex"/>
    <property type="evidence" value="ECO:0007669"/>
    <property type="project" value="UniProtKB-KW"/>
</dbReference>
<dbReference type="InterPro" id="IPR036028">
    <property type="entry name" value="SH3-like_dom_sf"/>
</dbReference>
<dbReference type="Proteomes" id="UP000070544">
    <property type="component" value="Unassembled WGS sequence"/>
</dbReference>
<dbReference type="GO" id="GO:0051015">
    <property type="term" value="F:actin filament binding"/>
    <property type="evidence" value="ECO:0007669"/>
    <property type="project" value="TreeGrafter"/>
</dbReference>
<dbReference type="Gene3D" id="3.40.850.10">
    <property type="entry name" value="Kinesin motor domain"/>
    <property type="match status" value="1"/>
</dbReference>
<dbReference type="PANTHER" id="PTHR13140:SF729">
    <property type="entry name" value="UNCONVENTIONAL MYOSIN-IE"/>
    <property type="match status" value="1"/>
</dbReference>
<dbReference type="OMA" id="AHMQFYR"/>
<dbReference type="SUPFAM" id="SSF50044">
    <property type="entry name" value="SH3-domain"/>
    <property type="match status" value="1"/>
</dbReference>
<dbReference type="Pfam" id="PF06017">
    <property type="entry name" value="Myosin_TH1"/>
    <property type="match status" value="1"/>
</dbReference>
<evidence type="ECO:0000256" key="5">
    <source>
        <dbReference type="ARBA" id="ARBA00022840"/>
    </source>
</evidence>